<comment type="caution">
    <text evidence="1">The sequence shown here is derived from an EMBL/GenBank/DDBJ whole genome shotgun (WGS) entry which is preliminary data.</text>
</comment>
<dbReference type="EMBL" id="JAESVG020000007">
    <property type="protein sequence ID" value="KAG8625631.1"/>
    <property type="molecule type" value="Genomic_DNA"/>
</dbReference>
<organism evidence="1 2">
    <name type="scientific">Elsinoe batatas</name>
    <dbReference type="NCBI Taxonomy" id="2601811"/>
    <lineage>
        <taxon>Eukaryota</taxon>
        <taxon>Fungi</taxon>
        <taxon>Dikarya</taxon>
        <taxon>Ascomycota</taxon>
        <taxon>Pezizomycotina</taxon>
        <taxon>Dothideomycetes</taxon>
        <taxon>Dothideomycetidae</taxon>
        <taxon>Myriangiales</taxon>
        <taxon>Elsinoaceae</taxon>
        <taxon>Elsinoe</taxon>
    </lineage>
</organism>
<sequence length="308" mass="34851">MQPTSDVKKTIIYYLEAALGRSPVKQCRNGATGILETDEPPCSRAFALEAFNNKYVTNSLEPACACVEKFKKNYGKTTIKIQKPPAANATEQIKAMKYLDSFLRNSFNWCKAWEKLPEPRNMTMDSKINATAVTENCAKVLHPPTTNLTAEDGFINDKTPFVLPGWNASVGIVTVQKDIGVFMYTYGPGRENTTIYQTLSNLTAGSNYHIYMDENWSCMRMAQNAPYDRAKVCRWDVLVDGKSVWNRITKDGVYGPDKYYPVRYKNLGPITFNATKADHKISFRTTRPNNDGLSTRWVLKEVYLTGPW</sequence>
<protein>
    <submittedName>
        <fullName evidence="1">Uncharacterized protein</fullName>
    </submittedName>
</protein>
<proteinExistence type="predicted"/>
<evidence type="ECO:0000313" key="1">
    <source>
        <dbReference type="EMBL" id="KAG8625631.1"/>
    </source>
</evidence>
<accession>A0A8K0KWX8</accession>
<evidence type="ECO:0000313" key="2">
    <source>
        <dbReference type="Proteomes" id="UP000809789"/>
    </source>
</evidence>
<dbReference type="AlphaFoldDB" id="A0A8K0KWX8"/>
<gene>
    <name evidence="1" type="ORF">KVT40_006032</name>
</gene>
<name>A0A8K0KWX8_9PEZI</name>
<dbReference type="OrthoDB" id="3896520at2759"/>
<reference evidence="1" key="1">
    <citation type="submission" date="2021-07" db="EMBL/GenBank/DDBJ databases">
        <title>Elsinoe batatas strain:CRI-CJ2 Genome sequencing and assembly.</title>
        <authorList>
            <person name="Huang L."/>
        </authorList>
    </citation>
    <scope>NUCLEOTIDE SEQUENCE</scope>
    <source>
        <strain evidence="1">CRI-CJ2</strain>
    </source>
</reference>
<dbReference type="Proteomes" id="UP000809789">
    <property type="component" value="Unassembled WGS sequence"/>
</dbReference>
<keyword evidence="2" id="KW-1185">Reference proteome</keyword>